<dbReference type="Proteomes" id="UP000433181">
    <property type="component" value="Unassembled WGS sequence"/>
</dbReference>
<dbReference type="InterPro" id="IPR006342">
    <property type="entry name" value="FkbM_mtfrase"/>
</dbReference>
<comment type="caution">
    <text evidence="2">The sequence shown here is derived from an EMBL/GenBank/DDBJ whole genome shotgun (WGS) entry which is preliminary data.</text>
</comment>
<organism evidence="2 3">
    <name type="scientific">Anaerovibrio slackiae</name>
    <dbReference type="NCBI Taxonomy" id="2652309"/>
    <lineage>
        <taxon>Bacteria</taxon>
        <taxon>Bacillati</taxon>
        <taxon>Bacillota</taxon>
        <taxon>Negativicutes</taxon>
        <taxon>Selenomonadales</taxon>
        <taxon>Selenomonadaceae</taxon>
        <taxon>Anaerovibrio</taxon>
    </lineage>
</organism>
<dbReference type="PANTHER" id="PTHR32026:SF10">
    <property type="entry name" value="METHYLTRANSFERASE-LIKE PROTEIN 24-RELATED"/>
    <property type="match status" value="1"/>
</dbReference>
<evidence type="ECO:0000313" key="2">
    <source>
        <dbReference type="EMBL" id="MSU07790.1"/>
    </source>
</evidence>
<feature type="domain" description="Methyltransferase FkbM" evidence="1">
    <location>
        <begin position="220"/>
        <end position="291"/>
    </location>
</feature>
<dbReference type="InterPro" id="IPR026913">
    <property type="entry name" value="METTL24"/>
</dbReference>
<keyword evidence="3" id="KW-1185">Reference proteome</keyword>
<dbReference type="AlphaFoldDB" id="A0A6I2UDM5"/>
<dbReference type="PANTHER" id="PTHR32026">
    <property type="entry name" value="METHYLTRANSFERASE-LIKE PROTEIN 24"/>
    <property type="match status" value="1"/>
</dbReference>
<protein>
    <recommendedName>
        <fullName evidence="1">Methyltransferase FkbM domain-containing protein</fullName>
    </recommendedName>
</protein>
<dbReference type="GeneID" id="96777706"/>
<sequence length="381" mass="42916">MNYSLAGVFFPPIQKINQGESIVIYGYGNVGRQYIATLSGMRICHILFAVDANYDKIEKGWLGVEVKAPKSILSEPEARILLAIGSRTVARQIMGMLKAWGIAENRIIYEYPEFSPFPMPVAVERKALDNYAERERYCDYFKELHSLLITKQCVDGELVRVGGSNDGGYVMSEAALNGGIAYSFGINDDVAWDSDMVKRGYDIYMYDHTISALPEECARFHFDRKGISAGSISVAPLFTLEDLLRENGHRGIQHMVLKMDVEGAEWGFLHSTSSDVMQQFDQIVFELHGLLNLDKQEEILAALRKINATHQLVHIHANNYANSVSWGELVVSDAIEVSYIRRGICSFFDWHPIYPLTLDAPCWKEVSELVLGNWNGIQCVE</sequence>
<dbReference type="EMBL" id="VUNR01000003">
    <property type="protein sequence ID" value="MSU07790.1"/>
    <property type="molecule type" value="Genomic_DNA"/>
</dbReference>
<proteinExistence type="predicted"/>
<reference evidence="2 3" key="1">
    <citation type="submission" date="2019-08" db="EMBL/GenBank/DDBJ databases">
        <title>In-depth cultivation of the pig gut microbiome towards novel bacterial diversity and tailored functional studies.</title>
        <authorList>
            <person name="Wylensek D."/>
            <person name="Hitch T.C.A."/>
            <person name="Clavel T."/>
        </authorList>
    </citation>
    <scope>NUCLEOTIDE SEQUENCE [LARGE SCALE GENOMIC DNA]</scope>
    <source>
        <strain evidence="2 3">WCA-693-APC-5D-A</strain>
    </source>
</reference>
<dbReference type="Pfam" id="PF05050">
    <property type="entry name" value="Methyltransf_21"/>
    <property type="match status" value="1"/>
</dbReference>
<evidence type="ECO:0000259" key="1">
    <source>
        <dbReference type="Pfam" id="PF05050"/>
    </source>
</evidence>
<evidence type="ECO:0000313" key="3">
    <source>
        <dbReference type="Proteomes" id="UP000433181"/>
    </source>
</evidence>
<name>A0A6I2UDM5_9FIRM</name>
<accession>A0A6I2UDM5</accession>
<dbReference type="SUPFAM" id="SSF53335">
    <property type="entry name" value="S-adenosyl-L-methionine-dependent methyltransferases"/>
    <property type="match status" value="1"/>
</dbReference>
<dbReference type="RefSeq" id="WP_154405682.1">
    <property type="nucleotide sequence ID" value="NZ_VUNR01000003.1"/>
</dbReference>
<gene>
    <name evidence="2" type="ORF">FYJ84_02140</name>
</gene>
<dbReference type="InterPro" id="IPR029063">
    <property type="entry name" value="SAM-dependent_MTases_sf"/>
</dbReference>